<evidence type="ECO:0000313" key="2">
    <source>
        <dbReference type="EMBL" id="KAK3741964.1"/>
    </source>
</evidence>
<organism evidence="2 3">
    <name type="scientific">Elysia crispata</name>
    <name type="common">lettuce slug</name>
    <dbReference type="NCBI Taxonomy" id="231223"/>
    <lineage>
        <taxon>Eukaryota</taxon>
        <taxon>Metazoa</taxon>
        <taxon>Spiralia</taxon>
        <taxon>Lophotrochozoa</taxon>
        <taxon>Mollusca</taxon>
        <taxon>Gastropoda</taxon>
        <taxon>Heterobranchia</taxon>
        <taxon>Euthyneura</taxon>
        <taxon>Panpulmonata</taxon>
        <taxon>Sacoglossa</taxon>
        <taxon>Placobranchoidea</taxon>
        <taxon>Plakobranchidae</taxon>
        <taxon>Elysia</taxon>
    </lineage>
</organism>
<dbReference type="EMBL" id="JAWDGP010006383">
    <property type="protein sequence ID" value="KAK3741964.1"/>
    <property type="molecule type" value="Genomic_DNA"/>
</dbReference>
<protein>
    <submittedName>
        <fullName evidence="2">Uncharacterized protein</fullName>
    </submittedName>
</protein>
<comment type="caution">
    <text evidence="2">The sequence shown here is derived from an EMBL/GenBank/DDBJ whole genome shotgun (WGS) entry which is preliminary data.</text>
</comment>
<gene>
    <name evidence="2" type="ORF">RRG08_024710</name>
</gene>
<feature type="region of interest" description="Disordered" evidence="1">
    <location>
        <begin position="118"/>
        <end position="138"/>
    </location>
</feature>
<reference evidence="2" key="1">
    <citation type="journal article" date="2023" name="G3 (Bethesda)">
        <title>A reference genome for the long-term kleptoplast-retaining sea slug Elysia crispata morphotype clarki.</title>
        <authorList>
            <person name="Eastman K.E."/>
            <person name="Pendleton A.L."/>
            <person name="Shaikh M.A."/>
            <person name="Suttiyut T."/>
            <person name="Ogas R."/>
            <person name="Tomko P."/>
            <person name="Gavelis G."/>
            <person name="Widhalm J.R."/>
            <person name="Wisecaver J.H."/>
        </authorList>
    </citation>
    <scope>NUCLEOTIDE SEQUENCE</scope>
    <source>
        <strain evidence="2">ECLA1</strain>
    </source>
</reference>
<dbReference type="AlphaFoldDB" id="A0AAE0YF47"/>
<keyword evidence="3" id="KW-1185">Reference proteome</keyword>
<evidence type="ECO:0000313" key="3">
    <source>
        <dbReference type="Proteomes" id="UP001283361"/>
    </source>
</evidence>
<name>A0AAE0YF47_9GAST</name>
<accession>A0AAE0YF47</accession>
<proteinExistence type="predicted"/>
<evidence type="ECO:0000256" key="1">
    <source>
        <dbReference type="SAM" id="MobiDB-lite"/>
    </source>
</evidence>
<sequence>MTTSTAYLNEATSPELGFQLSPWARTWLDRFPHPAQSRNLRARLSGSGDLDSLGIGDDHPSLHPIPGASTCHVILSSPEGGRSVPLTRACMQIPIAQASSKLSITVTPQALTASPPVLTQNHQNLDGESPAGGSNFLS</sequence>
<dbReference type="Proteomes" id="UP001283361">
    <property type="component" value="Unassembled WGS sequence"/>
</dbReference>